<feature type="region of interest" description="Disordered" evidence="1">
    <location>
        <begin position="58"/>
        <end position="126"/>
    </location>
</feature>
<accession>A0AAW0E3X5</accession>
<dbReference type="AlphaFoldDB" id="A0AAW0E3X5"/>
<evidence type="ECO:0000256" key="1">
    <source>
        <dbReference type="SAM" id="MobiDB-lite"/>
    </source>
</evidence>
<protein>
    <submittedName>
        <fullName evidence="2">Uncharacterized protein</fullName>
    </submittedName>
</protein>
<comment type="caution">
    <text evidence="2">The sequence shown here is derived from an EMBL/GenBank/DDBJ whole genome shotgun (WGS) entry which is preliminary data.</text>
</comment>
<feature type="compositionally biased region" description="Basic residues" evidence="1">
    <location>
        <begin position="181"/>
        <end position="193"/>
    </location>
</feature>
<evidence type="ECO:0000313" key="2">
    <source>
        <dbReference type="EMBL" id="KAK7058430.1"/>
    </source>
</evidence>
<feature type="region of interest" description="Disordered" evidence="1">
    <location>
        <begin position="150"/>
        <end position="222"/>
    </location>
</feature>
<feature type="compositionally biased region" description="Polar residues" evidence="1">
    <location>
        <begin position="112"/>
        <end position="126"/>
    </location>
</feature>
<name>A0AAW0E3X5_9AGAR</name>
<gene>
    <name evidence="2" type="ORF">VNI00_002064</name>
</gene>
<organism evidence="2 3">
    <name type="scientific">Paramarasmius palmivorus</name>
    <dbReference type="NCBI Taxonomy" id="297713"/>
    <lineage>
        <taxon>Eukaryota</taxon>
        <taxon>Fungi</taxon>
        <taxon>Dikarya</taxon>
        <taxon>Basidiomycota</taxon>
        <taxon>Agaricomycotina</taxon>
        <taxon>Agaricomycetes</taxon>
        <taxon>Agaricomycetidae</taxon>
        <taxon>Agaricales</taxon>
        <taxon>Marasmiineae</taxon>
        <taxon>Marasmiaceae</taxon>
        <taxon>Paramarasmius</taxon>
    </lineage>
</organism>
<sequence length="331" mass="36224">MQAYRPALVRRLGPSYIQFRTNSTATSGSLNRKAAAWGDVVIPSRGELVKEKKRLPLSDIINGTPPKAESVDLQPSPTPQRPTLKWNRSPKSGPTSPTSPRTTSGFEDLATPSGSTDNAGLNTTPWDQLVSALPGRKVFNEGISWTPAGGVVERNKRERPRRRTEARAGPRKTGQPNAGRGRGRIGGRRNRRREGKDEEWEEDVTWAEEAEPDLGPKAGPVGLSRPDITPLTMSENIFDVQQSRAVVPATGSGSLLTNVRVASPRRILRRYGGDYSHCTLKTNKTAIKDLDPTQLARLVLGKRPDVEFSKRNIAAEIIKATSATKRAVQTQ</sequence>
<keyword evidence="3" id="KW-1185">Reference proteome</keyword>
<dbReference type="Proteomes" id="UP001383192">
    <property type="component" value="Unassembled WGS sequence"/>
</dbReference>
<proteinExistence type="predicted"/>
<evidence type="ECO:0000313" key="3">
    <source>
        <dbReference type="Proteomes" id="UP001383192"/>
    </source>
</evidence>
<feature type="compositionally biased region" description="Low complexity" evidence="1">
    <location>
        <begin position="89"/>
        <end position="105"/>
    </location>
</feature>
<dbReference type="EMBL" id="JAYKXP010000005">
    <property type="protein sequence ID" value="KAK7058430.1"/>
    <property type="molecule type" value="Genomic_DNA"/>
</dbReference>
<feature type="compositionally biased region" description="Acidic residues" evidence="1">
    <location>
        <begin position="197"/>
        <end position="212"/>
    </location>
</feature>
<reference evidence="2 3" key="1">
    <citation type="submission" date="2024-01" db="EMBL/GenBank/DDBJ databases">
        <title>A draft genome for a cacao thread blight-causing isolate of Paramarasmius palmivorus.</title>
        <authorList>
            <person name="Baruah I.K."/>
            <person name="Bukari Y."/>
            <person name="Amoako-Attah I."/>
            <person name="Meinhardt L.W."/>
            <person name="Bailey B.A."/>
            <person name="Cohen S.P."/>
        </authorList>
    </citation>
    <scope>NUCLEOTIDE SEQUENCE [LARGE SCALE GENOMIC DNA]</scope>
    <source>
        <strain evidence="2 3">GH-12</strain>
    </source>
</reference>